<dbReference type="Proteomes" id="UP000015105">
    <property type="component" value="Chromosome 4D"/>
</dbReference>
<evidence type="ECO:0000313" key="1">
    <source>
        <dbReference type="EnsemblPlants" id="AET4Gv20583500.6"/>
    </source>
</evidence>
<sequence length="55" mass="6531">MISLVGKHDKLVPDYIFDRKLSCLLNLPTSHQNKFVVKSIRFAMLKIWPSDFLYY</sequence>
<protein>
    <submittedName>
        <fullName evidence="1">Uncharacterized protein</fullName>
    </submittedName>
</protein>
<evidence type="ECO:0000313" key="2">
    <source>
        <dbReference type="Proteomes" id="UP000015105"/>
    </source>
</evidence>
<reference evidence="1" key="5">
    <citation type="journal article" date="2021" name="G3 (Bethesda)">
        <title>Aegilops tauschii genome assembly Aet v5.0 features greater sequence contiguity and improved annotation.</title>
        <authorList>
            <person name="Wang L."/>
            <person name="Zhu T."/>
            <person name="Rodriguez J.C."/>
            <person name="Deal K.R."/>
            <person name="Dubcovsky J."/>
            <person name="McGuire P.E."/>
            <person name="Lux T."/>
            <person name="Spannagl M."/>
            <person name="Mayer K.F.X."/>
            <person name="Baldrich P."/>
            <person name="Meyers B.C."/>
            <person name="Huo N."/>
            <person name="Gu Y.Q."/>
            <person name="Zhou H."/>
            <person name="Devos K.M."/>
            <person name="Bennetzen J.L."/>
            <person name="Unver T."/>
            <person name="Budak H."/>
            <person name="Gulick P.J."/>
            <person name="Galiba G."/>
            <person name="Kalapos B."/>
            <person name="Nelson D.R."/>
            <person name="Li P."/>
            <person name="You F.M."/>
            <person name="Luo M.C."/>
            <person name="Dvorak J."/>
        </authorList>
    </citation>
    <scope>NUCLEOTIDE SEQUENCE [LARGE SCALE GENOMIC DNA]</scope>
    <source>
        <strain evidence="1">cv. AL8/78</strain>
    </source>
</reference>
<reference evidence="1" key="4">
    <citation type="submission" date="2019-03" db="UniProtKB">
        <authorList>
            <consortium name="EnsemblPlants"/>
        </authorList>
    </citation>
    <scope>IDENTIFICATION</scope>
</reference>
<organism evidence="1 2">
    <name type="scientific">Aegilops tauschii subsp. strangulata</name>
    <name type="common">Goatgrass</name>
    <dbReference type="NCBI Taxonomy" id="200361"/>
    <lineage>
        <taxon>Eukaryota</taxon>
        <taxon>Viridiplantae</taxon>
        <taxon>Streptophyta</taxon>
        <taxon>Embryophyta</taxon>
        <taxon>Tracheophyta</taxon>
        <taxon>Spermatophyta</taxon>
        <taxon>Magnoliopsida</taxon>
        <taxon>Liliopsida</taxon>
        <taxon>Poales</taxon>
        <taxon>Poaceae</taxon>
        <taxon>BOP clade</taxon>
        <taxon>Pooideae</taxon>
        <taxon>Triticodae</taxon>
        <taxon>Triticeae</taxon>
        <taxon>Triticinae</taxon>
        <taxon>Aegilops</taxon>
    </lineage>
</organism>
<reference evidence="2" key="2">
    <citation type="journal article" date="2017" name="Nat. Plants">
        <title>The Aegilops tauschii genome reveals multiple impacts of transposons.</title>
        <authorList>
            <person name="Zhao G."/>
            <person name="Zou C."/>
            <person name="Li K."/>
            <person name="Wang K."/>
            <person name="Li T."/>
            <person name="Gao L."/>
            <person name="Zhang X."/>
            <person name="Wang H."/>
            <person name="Yang Z."/>
            <person name="Liu X."/>
            <person name="Jiang W."/>
            <person name="Mao L."/>
            <person name="Kong X."/>
            <person name="Jiao Y."/>
            <person name="Jia J."/>
        </authorList>
    </citation>
    <scope>NUCLEOTIDE SEQUENCE [LARGE SCALE GENOMIC DNA]</scope>
    <source>
        <strain evidence="2">cv. AL8/78</strain>
    </source>
</reference>
<dbReference type="AlphaFoldDB" id="A0A453IJ81"/>
<name>A0A453IJ81_AEGTS</name>
<reference evidence="1" key="3">
    <citation type="journal article" date="2017" name="Nature">
        <title>Genome sequence of the progenitor of the wheat D genome Aegilops tauschii.</title>
        <authorList>
            <person name="Luo M.C."/>
            <person name="Gu Y.Q."/>
            <person name="Puiu D."/>
            <person name="Wang H."/>
            <person name="Twardziok S.O."/>
            <person name="Deal K.R."/>
            <person name="Huo N."/>
            <person name="Zhu T."/>
            <person name="Wang L."/>
            <person name="Wang Y."/>
            <person name="McGuire P.E."/>
            <person name="Liu S."/>
            <person name="Long H."/>
            <person name="Ramasamy R.K."/>
            <person name="Rodriguez J.C."/>
            <person name="Van S.L."/>
            <person name="Yuan L."/>
            <person name="Wang Z."/>
            <person name="Xia Z."/>
            <person name="Xiao L."/>
            <person name="Anderson O.D."/>
            <person name="Ouyang S."/>
            <person name="Liang Y."/>
            <person name="Zimin A.V."/>
            <person name="Pertea G."/>
            <person name="Qi P."/>
            <person name="Bennetzen J.L."/>
            <person name="Dai X."/>
            <person name="Dawson M.W."/>
            <person name="Muller H.G."/>
            <person name="Kugler K."/>
            <person name="Rivarola-Duarte L."/>
            <person name="Spannagl M."/>
            <person name="Mayer K.F.X."/>
            <person name="Lu F.H."/>
            <person name="Bevan M.W."/>
            <person name="Leroy P."/>
            <person name="Li P."/>
            <person name="You F.M."/>
            <person name="Sun Q."/>
            <person name="Liu Z."/>
            <person name="Lyons E."/>
            <person name="Wicker T."/>
            <person name="Salzberg S.L."/>
            <person name="Devos K.M."/>
            <person name="Dvorak J."/>
        </authorList>
    </citation>
    <scope>NUCLEOTIDE SEQUENCE [LARGE SCALE GENOMIC DNA]</scope>
    <source>
        <strain evidence="1">cv. AL8/78</strain>
    </source>
</reference>
<dbReference type="Gramene" id="AET4Gv20583500.6">
    <property type="protein sequence ID" value="AET4Gv20583500.6"/>
    <property type="gene ID" value="AET4Gv20583500"/>
</dbReference>
<dbReference type="EnsemblPlants" id="AET4Gv20583500.6">
    <property type="protein sequence ID" value="AET4Gv20583500.6"/>
    <property type="gene ID" value="AET4Gv20583500"/>
</dbReference>
<proteinExistence type="predicted"/>
<accession>A0A453IJ81</accession>
<keyword evidence="2" id="KW-1185">Reference proteome</keyword>
<reference evidence="2" key="1">
    <citation type="journal article" date="2014" name="Science">
        <title>Ancient hybridizations among the ancestral genomes of bread wheat.</title>
        <authorList>
            <consortium name="International Wheat Genome Sequencing Consortium,"/>
            <person name="Marcussen T."/>
            <person name="Sandve S.R."/>
            <person name="Heier L."/>
            <person name="Spannagl M."/>
            <person name="Pfeifer M."/>
            <person name="Jakobsen K.S."/>
            <person name="Wulff B.B."/>
            <person name="Steuernagel B."/>
            <person name="Mayer K.F."/>
            <person name="Olsen O.A."/>
        </authorList>
    </citation>
    <scope>NUCLEOTIDE SEQUENCE [LARGE SCALE GENOMIC DNA]</scope>
    <source>
        <strain evidence="2">cv. AL8/78</strain>
    </source>
</reference>